<feature type="region of interest" description="Disordered" evidence="1">
    <location>
        <begin position="493"/>
        <end position="542"/>
    </location>
</feature>
<dbReference type="EMBL" id="OBDY01000005">
    <property type="protein sequence ID" value="SNY37494.1"/>
    <property type="molecule type" value="Genomic_DNA"/>
</dbReference>
<feature type="transmembrane region" description="Helical" evidence="2">
    <location>
        <begin position="329"/>
        <end position="352"/>
    </location>
</feature>
<reference evidence="3 4" key="1">
    <citation type="submission" date="2017-09" db="EMBL/GenBank/DDBJ databases">
        <authorList>
            <person name="Ehlers B."/>
            <person name="Leendertz F.H."/>
        </authorList>
    </citation>
    <scope>NUCLEOTIDE SEQUENCE [LARGE SCALE GENOMIC DNA]</scope>
    <source>
        <strain evidence="3 4">CGMCC 4.6857</strain>
    </source>
</reference>
<proteinExistence type="predicted"/>
<keyword evidence="2" id="KW-1133">Transmembrane helix</keyword>
<feature type="transmembrane region" description="Helical" evidence="2">
    <location>
        <begin position="468"/>
        <end position="487"/>
    </location>
</feature>
<evidence type="ECO:0000256" key="1">
    <source>
        <dbReference type="SAM" id="MobiDB-lite"/>
    </source>
</evidence>
<accession>A0A285HPA6</accession>
<keyword evidence="2" id="KW-0472">Membrane</keyword>
<keyword evidence="2" id="KW-0812">Transmembrane</keyword>
<dbReference type="AlphaFoldDB" id="A0A285HPA6"/>
<feature type="transmembrane region" description="Helical" evidence="2">
    <location>
        <begin position="372"/>
        <end position="393"/>
    </location>
</feature>
<organism evidence="3 4">
    <name type="scientific">Paractinoplanes atraurantiacus</name>
    <dbReference type="NCBI Taxonomy" id="1036182"/>
    <lineage>
        <taxon>Bacteria</taxon>
        <taxon>Bacillati</taxon>
        <taxon>Actinomycetota</taxon>
        <taxon>Actinomycetes</taxon>
        <taxon>Micromonosporales</taxon>
        <taxon>Micromonosporaceae</taxon>
        <taxon>Paractinoplanes</taxon>
    </lineage>
</organism>
<dbReference type="Gene3D" id="2.60.120.200">
    <property type="match status" value="1"/>
</dbReference>
<dbReference type="Proteomes" id="UP000219612">
    <property type="component" value="Unassembled WGS sequence"/>
</dbReference>
<sequence>MILRAEWLKLCTVRGWMAGLAAVPLIMVALGVLFASGSTMSCMDGTREVDCPAPPADSSGRSVQDRLTFVNRELDGDGSITAKVGGLDGTITYPPPNHDEIVRGVVPWAKAGLMIKDGTGPGADYAAVMLTGTHGVRMQSAFTRDKAGPPLREAWLRLTRHGDEITGYVSDNGADYQKIDSVRLDGLPATARIGLFVTSPSGYTVDERAEGGHAVSARWTQATAEFSRISPGGAWTDSLVGYSDYRTTWEQTHPPGYTESGGVITVAGSGEIGPDSENGLAIERTLTGAFAALLPLLVVAALCGSAEFRHGMIRTTLAAIPRPLRLSAAKAAVIGAAALVTGLVAVAVTMPVTVGMLRSHAVVVLAAPWPTVLRVAIGTAVLLSLAALFAYGLASLLRRAVPAIVITTVLVLAPPILAATSVLPATAGVWLLRLTPGAAFAIQQSLPSYPQASRPQTVLDGYYPLSPWAGLGVLALYALAALTAATWRLHRDMTPSSQPAASSERGATSERGASSERGNPSERAASSEGGVRPRGSLRQDSA</sequence>
<feature type="transmembrane region" description="Helical" evidence="2">
    <location>
        <begin position="400"/>
        <end position="423"/>
    </location>
</feature>
<protein>
    <recommendedName>
        <fullName evidence="5">ABC-2 family transporter protein</fullName>
    </recommendedName>
</protein>
<feature type="transmembrane region" description="Helical" evidence="2">
    <location>
        <begin position="286"/>
        <end position="308"/>
    </location>
</feature>
<dbReference type="OrthoDB" id="185815at2"/>
<keyword evidence="4" id="KW-1185">Reference proteome</keyword>
<gene>
    <name evidence="3" type="ORF">SAMN05421748_105106</name>
</gene>
<evidence type="ECO:0000313" key="4">
    <source>
        <dbReference type="Proteomes" id="UP000219612"/>
    </source>
</evidence>
<dbReference type="RefSeq" id="WP_101536190.1">
    <property type="nucleotide sequence ID" value="NZ_OBDY01000005.1"/>
</dbReference>
<evidence type="ECO:0000256" key="2">
    <source>
        <dbReference type="SAM" id="Phobius"/>
    </source>
</evidence>
<evidence type="ECO:0000313" key="3">
    <source>
        <dbReference type="EMBL" id="SNY37494.1"/>
    </source>
</evidence>
<name>A0A285HPA6_9ACTN</name>
<feature type="transmembrane region" description="Helical" evidence="2">
    <location>
        <begin position="12"/>
        <end position="34"/>
    </location>
</feature>
<evidence type="ECO:0008006" key="5">
    <source>
        <dbReference type="Google" id="ProtNLM"/>
    </source>
</evidence>